<keyword evidence="2" id="KW-1185">Reference proteome</keyword>
<gene>
    <name evidence="1" type="ORF">PMAYCL1PPCAC_19928</name>
</gene>
<dbReference type="Proteomes" id="UP001328107">
    <property type="component" value="Unassembled WGS sequence"/>
</dbReference>
<proteinExistence type="predicted"/>
<organism evidence="1 2">
    <name type="scientific">Pristionchus mayeri</name>
    <dbReference type="NCBI Taxonomy" id="1317129"/>
    <lineage>
        <taxon>Eukaryota</taxon>
        <taxon>Metazoa</taxon>
        <taxon>Ecdysozoa</taxon>
        <taxon>Nematoda</taxon>
        <taxon>Chromadorea</taxon>
        <taxon>Rhabditida</taxon>
        <taxon>Rhabditina</taxon>
        <taxon>Diplogasteromorpha</taxon>
        <taxon>Diplogasteroidea</taxon>
        <taxon>Neodiplogasteridae</taxon>
        <taxon>Pristionchus</taxon>
    </lineage>
</organism>
<reference evidence="2" key="1">
    <citation type="submission" date="2022-10" db="EMBL/GenBank/DDBJ databases">
        <title>Genome assembly of Pristionchus species.</title>
        <authorList>
            <person name="Yoshida K."/>
            <person name="Sommer R.J."/>
        </authorList>
    </citation>
    <scope>NUCLEOTIDE SEQUENCE [LARGE SCALE GENOMIC DNA]</scope>
    <source>
        <strain evidence="2">RS5460</strain>
    </source>
</reference>
<feature type="non-terminal residue" evidence="1">
    <location>
        <position position="350"/>
    </location>
</feature>
<dbReference type="AlphaFoldDB" id="A0AAN5CS97"/>
<dbReference type="EMBL" id="BTRK01000004">
    <property type="protein sequence ID" value="GMR49733.1"/>
    <property type="molecule type" value="Genomic_DNA"/>
</dbReference>
<name>A0AAN5CS97_9BILA</name>
<comment type="caution">
    <text evidence="1">The sequence shown here is derived from an EMBL/GenBank/DDBJ whole genome shotgun (WGS) entry which is preliminary data.</text>
</comment>
<sequence length="350" mass="38392">MVRDNIFSLSIKQILSKYENNATNKCELAVTRRRHLQSRERGMRERARSKNMRISCRSLRLHLSSDTVALHLEPVHLGASHGQLTAERLEGGLAHGGVVLLDGSLVRGLLLADHSQHLASRANCVCRHVDFDGRGLVREELHVAVLVVVHLALNGSLHLLCSILSIAHGHHPLGAPATIDVVGRCELVAFDAQSDHSVPREHAANAPRGEVLVDVRIQFLLEGGSPRLELRLDGRRLRDVHCLATEVVELERLSRLIIDEAAVADVVVVSDERLLLHSLQLHGNKLLLVVLGEDGRASLAQQRVVLEQHADVIKDLIELAGRRVQQEVGGDAHFLTVGDSSLAAGHVKFE</sequence>
<evidence type="ECO:0000313" key="1">
    <source>
        <dbReference type="EMBL" id="GMR49733.1"/>
    </source>
</evidence>
<accession>A0AAN5CS97</accession>
<protein>
    <submittedName>
        <fullName evidence="1">Uncharacterized protein</fullName>
    </submittedName>
</protein>
<evidence type="ECO:0000313" key="2">
    <source>
        <dbReference type="Proteomes" id="UP001328107"/>
    </source>
</evidence>